<sequence length="149" mass="17370">GFVYKKDTFELLQEFNYPTAGWGITNDGKHLIMSDGTLKLYFLDPETFEQVRQIEVYDRGVSVWGLNELEYVEGQIYANVWPTERIARIAPETGRVLGWIDMKGLLTQQDYNRQIDVLNGIAYDKKNDRLFVTGKFWPKLFEIKLIPAK</sequence>
<gene>
    <name evidence="1" type="ORF">S12H4_31613</name>
</gene>
<dbReference type="Pfam" id="PF05096">
    <property type="entry name" value="Glu_cyclase_2"/>
    <property type="match status" value="1"/>
</dbReference>
<comment type="caution">
    <text evidence="1">The sequence shown here is derived from an EMBL/GenBank/DDBJ whole genome shotgun (WGS) entry which is preliminary data.</text>
</comment>
<dbReference type="InterPro" id="IPR007788">
    <property type="entry name" value="QCT"/>
</dbReference>
<reference evidence="1" key="1">
    <citation type="journal article" date="2014" name="Front. Microbiol.">
        <title>High frequency of phylogenetically diverse reductive dehalogenase-homologous genes in deep subseafloor sedimentary metagenomes.</title>
        <authorList>
            <person name="Kawai M."/>
            <person name="Futagami T."/>
            <person name="Toyoda A."/>
            <person name="Takaki Y."/>
            <person name="Nishi S."/>
            <person name="Hori S."/>
            <person name="Arai W."/>
            <person name="Tsubouchi T."/>
            <person name="Morono Y."/>
            <person name="Uchiyama I."/>
            <person name="Ito T."/>
            <person name="Fujiyama A."/>
            <person name="Inagaki F."/>
            <person name="Takami H."/>
        </authorList>
    </citation>
    <scope>NUCLEOTIDE SEQUENCE</scope>
    <source>
        <strain evidence="1">Expedition CK06-06</strain>
    </source>
</reference>
<dbReference type="SUPFAM" id="SSF50969">
    <property type="entry name" value="YVTN repeat-like/Quinoprotein amine dehydrogenase"/>
    <property type="match status" value="1"/>
</dbReference>
<name>X1U6S8_9ZZZZ</name>
<dbReference type="InterPro" id="IPR011044">
    <property type="entry name" value="Quino_amine_DH_bsu"/>
</dbReference>
<protein>
    <recommendedName>
        <fullName evidence="2">Glutamine cyclotransferase</fullName>
    </recommendedName>
</protein>
<organism evidence="1">
    <name type="scientific">marine sediment metagenome</name>
    <dbReference type="NCBI Taxonomy" id="412755"/>
    <lineage>
        <taxon>unclassified sequences</taxon>
        <taxon>metagenomes</taxon>
        <taxon>ecological metagenomes</taxon>
    </lineage>
</organism>
<dbReference type="EMBL" id="BARW01018469">
    <property type="protein sequence ID" value="GAI99336.1"/>
    <property type="molecule type" value="Genomic_DNA"/>
</dbReference>
<dbReference type="AlphaFoldDB" id="X1U6S8"/>
<evidence type="ECO:0000313" key="1">
    <source>
        <dbReference type="EMBL" id="GAI99336.1"/>
    </source>
</evidence>
<dbReference type="PANTHER" id="PTHR31270">
    <property type="entry name" value="GLUTAMINYL-PEPTIDE CYCLOTRANSFERASE"/>
    <property type="match status" value="1"/>
</dbReference>
<accession>X1U6S8</accession>
<proteinExistence type="predicted"/>
<feature type="non-terminal residue" evidence="1">
    <location>
        <position position="1"/>
    </location>
</feature>
<dbReference type="PANTHER" id="PTHR31270:SF1">
    <property type="entry name" value="GLUTAMINYL-PEPTIDE CYCLOTRANSFERASE"/>
    <property type="match status" value="1"/>
</dbReference>
<evidence type="ECO:0008006" key="2">
    <source>
        <dbReference type="Google" id="ProtNLM"/>
    </source>
</evidence>
<dbReference type="GO" id="GO:0016603">
    <property type="term" value="F:glutaminyl-peptide cyclotransferase activity"/>
    <property type="evidence" value="ECO:0007669"/>
    <property type="project" value="InterPro"/>
</dbReference>